<feature type="domain" description="Nudix hydrolase" evidence="6">
    <location>
        <begin position="21"/>
        <end position="160"/>
    </location>
</feature>
<dbReference type="EnsemblPlants" id="Zm00001eb190280_T001">
    <property type="protein sequence ID" value="Zm00001eb190280_P001"/>
    <property type="gene ID" value="Zm00001eb190280"/>
</dbReference>
<dbReference type="InParanoid" id="A0A804NVU3"/>
<dbReference type="GO" id="GO:0046872">
    <property type="term" value="F:metal ion binding"/>
    <property type="evidence" value="ECO:0007669"/>
    <property type="project" value="UniProtKB-KW"/>
</dbReference>
<organism evidence="7 8">
    <name type="scientific">Zea mays</name>
    <name type="common">Maize</name>
    <dbReference type="NCBI Taxonomy" id="4577"/>
    <lineage>
        <taxon>Eukaryota</taxon>
        <taxon>Viridiplantae</taxon>
        <taxon>Streptophyta</taxon>
        <taxon>Embryophyta</taxon>
        <taxon>Tracheophyta</taxon>
        <taxon>Spermatophyta</taxon>
        <taxon>Magnoliopsida</taxon>
        <taxon>Liliopsida</taxon>
        <taxon>Poales</taxon>
        <taxon>Poaceae</taxon>
        <taxon>PACMAD clade</taxon>
        <taxon>Panicoideae</taxon>
        <taxon>Andropogonodae</taxon>
        <taxon>Andropogoneae</taxon>
        <taxon>Tripsacinae</taxon>
        <taxon>Zea</taxon>
    </lineage>
</organism>
<sequence length="276" mass="29847">MAAVLVARQGRELQRYSQSTGGRIVVGCIPYRVRRDGELEVLVITSQKGHGMMFPKGGWEVDESMDEAARREALEEAGVLGDTGPVLGLWHYKSRRYVDQTYEGFMFPLRVADELHQWPEMASRKRTWVSELAEFSSSGRDTTPPPIPMHMYLVYIYDMSSDRALATGCGWNAGNGAAGDGRVPALVDARGAGAARRAASRAAVCPLIVVIDWGNKRGGRREPPCAHAATALSLSRCSGRPAGPAFRVWNLVALTGESNGAPRGSCALAMLSCDPP</sequence>
<dbReference type="InterPro" id="IPR000086">
    <property type="entry name" value="NUDIX_hydrolase_dom"/>
</dbReference>
<evidence type="ECO:0000256" key="2">
    <source>
        <dbReference type="ARBA" id="ARBA00005582"/>
    </source>
</evidence>
<dbReference type="GO" id="GO:0016462">
    <property type="term" value="F:pyrophosphatase activity"/>
    <property type="evidence" value="ECO:0007669"/>
    <property type="project" value="InterPro"/>
</dbReference>
<dbReference type="Gene3D" id="3.90.79.10">
    <property type="entry name" value="Nucleoside Triphosphate Pyrophosphohydrolase"/>
    <property type="match status" value="1"/>
</dbReference>
<evidence type="ECO:0000256" key="1">
    <source>
        <dbReference type="ARBA" id="ARBA00001946"/>
    </source>
</evidence>
<dbReference type="Gramene" id="Zm00001eb190280_T001">
    <property type="protein sequence ID" value="Zm00001eb190280_P001"/>
    <property type="gene ID" value="Zm00001eb190280"/>
</dbReference>
<dbReference type="SUPFAM" id="SSF55811">
    <property type="entry name" value="Nudix"/>
    <property type="match status" value="1"/>
</dbReference>
<dbReference type="AlphaFoldDB" id="A0A804NVU3"/>
<protein>
    <recommendedName>
        <fullName evidence="6">Nudix hydrolase domain-containing protein</fullName>
    </recommendedName>
</protein>
<comment type="cofactor">
    <cofactor evidence="1">
        <name>Mg(2+)</name>
        <dbReference type="ChEBI" id="CHEBI:18420"/>
    </cofactor>
</comment>
<keyword evidence="5" id="KW-0460">Magnesium</keyword>
<dbReference type="Pfam" id="PF00293">
    <property type="entry name" value="NUDIX"/>
    <property type="match status" value="1"/>
</dbReference>
<keyword evidence="4" id="KW-0378">Hydrolase</keyword>
<reference evidence="7" key="3">
    <citation type="submission" date="2021-05" db="UniProtKB">
        <authorList>
            <consortium name="EnsemblPlants"/>
        </authorList>
    </citation>
    <scope>IDENTIFICATION</scope>
    <source>
        <strain evidence="7">cv. B73</strain>
    </source>
</reference>
<dbReference type="Proteomes" id="UP000007305">
    <property type="component" value="Chromosome 4"/>
</dbReference>
<dbReference type="InterPro" id="IPR015797">
    <property type="entry name" value="NUDIX_hydrolase-like_dom_sf"/>
</dbReference>
<evidence type="ECO:0000256" key="5">
    <source>
        <dbReference type="ARBA" id="ARBA00022842"/>
    </source>
</evidence>
<comment type="similarity">
    <text evidence="2">Belongs to the Nudix hydrolase family.</text>
</comment>
<dbReference type="InterPro" id="IPR020084">
    <property type="entry name" value="NUDIX_hydrolase_CS"/>
</dbReference>
<dbReference type="InterPro" id="IPR047198">
    <property type="entry name" value="DDP-like_NUDIX"/>
</dbReference>
<dbReference type="GO" id="GO:0005634">
    <property type="term" value="C:nucleus"/>
    <property type="evidence" value="ECO:0000318"/>
    <property type="project" value="GO_Central"/>
</dbReference>
<name>A0A804NVU3_MAIZE</name>
<keyword evidence="8" id="KW-1185">Reference proteome</keyword>
<evidence type="ECO:0000256" key="4">
    <source>
        <dbReference type="ARBA" id="ARBA00022801"/>
    </source>
</evidence>
<reference evidence="7" key="2">
    <citation type="submission" date="2019-07" db="EMBL/GenBank/DDBJ databases">
        <authorList>
            <person name="Seetharam A."/>
            <person name="Woodhouse M."/>
            <person name="Cannon E."/>
        </authorList>
    </citation>
    <scope>NUCLEOTIDE SEQUENCE [LARGE SCALE GENOMIC DNA]</scope>
    <source>
        <strain evidence="7">cv. B73</strain>
    </source>
</reference>
<dbReference type="PANTHER" id="PTHR12629">
    <property type="entry name" value="DIPHOSPHOINOSITOL POLYPHOSPHATE PHOSPHOHYDROLASE"/>
    <property type="match status" value="1"/>
</dbReference>
<evidence type="ECO:0000313" key="8">
    <source>
        <dbReference type="Proteomes" id="UP000007305"/>
    </source>
</evidence>
<evidence type="ECO:0000259" key="6">
    <source>
        <dbReference type="PROSITE" id="PS51462"/>
    </source>
</evidence>
<dbReference type="CDD" id="cd04666">
    <property type="entry name" value="NUDIX_DIPP2_like_Nudt4"/>
    <property type="match status" value="1"/>
</dbReference>
<accession>A0A804NVU3</accession>
<evidence type="ECO:0000256" key="3">
    <source>
        <dbReference type="ARBA" id="ARBA00022723"/>
    </source>
</evidence>
<keyword evidence="3" id="KW-0479">Metal-binding</keyword>
<dbReference type="PROSITE" id="PS00893">
    <property type="entry name" value="NUDIX_BOX"/>
    <property type="match status" value="1"/>
</dbReference>
<dbReference type="PANTHER" id="PTHR12629:SF42">
    <property type="entry name" value="OS02G0734300 PROTEIN"/>
    <property type="match status" value="1"/>
</dbReference>
<evidence type="ECO:0000313" key="7">
    <source>
        <dbReference type="EnsemblPlants" id="Zm00001eb190280_P001"/>
    </source>
</evidence>
<proteinExistence type="inferred from homology"/>
<dbReference type="PROSITE" id="PS51462">
    <property type="entry name" value="NUDIX"/>
    <property type="match status" value="1"/>
</dbReference>
<dbReference type="GO" id="GO:0005737">
    <property type="term" value="C:cytoplasm"/>
    <property type="evidence" value="ECO:0000318"/>
    <property type="project" value="GO_Central"/>
</dbReference>
<reference evidence="8" key="1">
    <citation type="journal article" date="2009" name="Science">
        <title>The B73 maize genome: complexity, diversity, and dynamics.</title>
        <authorList>
            <person name="Schnable P.S."/>
            <person name="Ware D."/>
            <person name="Fulton R.S."/>
            <person name="Stein J.C."/>
            <person name="Wei F."/>
            <person name="Pasternak S."/>
            <person name="Liang C."/>
            <person name="Zhang J."/>
            <person name="Fulton L."/>
            <person name="Graves T.A."/>
            <person name="Minx P."/>
            <person name="Reily A.D."/>
            <person name="Courtney L."/>
            <person name="Kruchowski S.S."/>
            <person name="Tomlinson C."/>
            <person name="Strong C."/>
            <person name="Delehaunty K."/>
            <person name="Fronick C."/>
            <person name="Courtney B."/>
            <person name="Rock S.M."/>
            <person name="Belter E."/>
            <person name="Du F."/>
            <person name="Kim K."/>
            <person name="Abbott R.M."/>
            <person name="Cotton M."/>
            <person name="Levy A."/>
            <person name="Marchetto P."/>
            <person name="Ochoa K."/>
            <person name="Jackson S.M."/>
            <person name="Gillam B."/>
            <person name="Chen W."/>
            <person name="Yan L."/>
            <person name="Higginbotham J."/>
            <person name="Cardenas M."/>
            <person name="Waligorski J."/>
            <person name="Applebaum E."/>
            <person name="Phelps L."/>
            <person name="Falcone J."/>
            <person name="Kanchi K."/>
            <person name="Thane T."/>
            <person name="Scimone A."/>
            <person name="Thane N."/>
            <person name="Henke J."/>
            <person name="Wang T."/>
            <person name="Ruppert J."/>
            <person name="Shah N."/>
            <person name="Rotter K."/>
            <person name="Hodges J."/>
            <person name="Ingenthron E."/>
            <person name="Cordes M."/>
            <person name="Kohlberg S."/>
            <person name="Sgro J."/>
            <person name="Delgado B."/>
            <person name="Mead K."/>
            <person name="Chinwalla A."/>
            <person name="Leonard S."/>
            <person name="Crouse K."/>
            <person name="Collura K."/>
            <person name="Kudrna D."/>
            <person name="Currie J."/>
            <person name="He R."/>
            <person name="Angelova A."/>
            <person name="Rajasekar S."/>
            <person name="Mueller T."/>
            <person name="Lomeli R."/>
            <person name="Scara G."/>
            <person name="Ko A."/>
            <person name="Delaney K."/>
            <person name="Wissotski M."/>
            <person name="Lopez G."/>
            <person name="Campos D."/>
            <person name="Braidotti M."/>
            <person name="Ashley E."/>
            <person name="Golser W."/>
            <person name="Kim H."/>
            <person name="Lee S."/>
            <person name="Lin J."/>
            <person name="Dujmic Z."/>
            <person name="Kim W."/>
            <person name="Talag J."/>
            <person name="Zuccolo A."/>
            <person name="Fan C."/>
            <person name="Sebastian A."/>
            <person name="Kramer M."/>
            <person name="Spiegel L."/>
            <person name="Nascimento L."/>
            <person name="Zutavern T."/>
            <person name="Miller B."/>
            <person name="Ambroise C."/>
            <person name="Muller S."/>
            <person name="Spooner W."/>
            <person name="Narechania A."/>
            <person name="Ren L."/>
            <person name="Wei S."/>
            <person name="Kumari S."/>
            <person name="Faga B."/>
            <person name="Levy M.J."/>
            <person name="McMahan L."/>
            <person name="Van Buren P."/>
            <person name="Vaughn M.W."/>
            <person name="Ying K."/>
            <person name="Yeh C.-T."/>
            <person name="Emrich S.J."/>
            <person name="Jia Y."/>
            <person name="Kalyanaraman A."/>
            <person name="Hsia A.-P."/>
            <person name="Barbazuk W.B."/>
            <person name="Baucom R.S."/>
            <person name="Brutnell T.P."/>
            <person name="Carpita N.C."/>
            <person name="Chaparro C."/>
            <person name="Chia J.-M."/>
            <person name="Deragon J.-M."/>
            <person name="Estill J.C."/>
            <person name="Fu Y."/>
            <person name="Jeddeloh J.A."/>
            <person name="Han Y."/>
            <person name="Lee H."/>
            <person name="Li P."/>
            <person name="Lisch D.R."/>
            <person name="Liu S."/>
            <person name="Liu Z."/>
            <person name="Nagel D.H."/>
            <person name="McCann M.C."/>
            <person name="SanMiguel P."/>
            <person name="Myers A.M."/>
            <person name="Nettleton D."/>
            <person name="Nguyen J."/>
            <person name="Penning B.W."/>
            <person name="Ponnala L."/>
            <person name="Schneider K.L."/>
            <person name="Schwartz D.C."/>
            <person name="Sharma A."/>
            <person name="Soderlund C."/>
            <person name="Springer N.M."/>
            <person name="Sun Q."/>
            <person name="Wang H."/>
            <person name="Waterman M."/>
            <person name="Westerman R."/>
            <person name="Wolfgruber T.K."/>
            <person name="Yang L."/>
            <person name="Yu Y."/>
            <person name="Zhang L."/>
            <person name="Zhou S."/>
            <person name="Zhu Q."/>
            <person name="Bennetzen J.L."/>
            <person name="Dawe R.K."/>
            <person name="Jiang J."/>
            <person name="Jiang N."/>
            <person name="Presting G.G."/>
            <person name="Wessler S.R."/>
            <person name="Aluru S."/>
            <person name="Martienssen R.A."/>
            <person name="Clifton S.W."/>
            <person name="McCombie W.R."/>
            <person name="Wing R.A."/>
            <person name="Wilson R.K."/>
        </authorList>
    </citation>
    <scope>NUCLEOTIDE SEQUENCE [LARGE SCALE GENOMIC DNA]</scope>
    <source>
        <strain evidence="8">cv. B73</strain>
    </source>
</reference>